<accession>A0A914PU68</accession>
<name>A0A914PU68_9BILA</name>
<reference evidence="2" key="1">
    <citation type="submission" date="2022-11" db="UniProtKB">
        <authorList>
            <consortium name="WormBaseParasite"/>
        </authorList>
    </citation>
    <scope>IDENTIFICATION</scope>
</reference>
<dbReference type="Proteomes" id="UP000887578">
    <property type="component" value="Unplaced"/>
</dbReference>
<dbReference type="AlphaFoldDB" id="A0A914PU68"/>
<keyword evidence="1" id="KW-1185">Reference proteome</keyword>
<proteinExistence type="predicted"/>
<evidence type="ECO:0000313" key="1">
    <source>
        <dbReference type="Proteomes" id="UP000887578"/>
    </source>
</evidence>
<organism evidence="1 2">
    <name type="scientific">Panagrolaimus davidi</name>
    <dbReference type="NCBI Taxonomy" id="227884"/>
    <lineage>
        <taxon>Eukaryota</taxon>
        <taxon>Metazoa</taxon>
        <taxon>Ecdysozoa</taxon>
        <taxon>Nematoda</taxon>
        <taxon>Chromadorea</taxon>
        <taxon>Rhabditida</taxon>
        <taxon>Tylenchina</taxon>
        <taxon>Panagrolaimomorpha</taxon>
        <taxon>Panagrolaimoidea</taxon>
        <taxon>Panagrolaimidae</taxon>
        <taxon>Panagrolaimus</taxon>
    </lineage>
</organism>
<protein>
    <submittedName>
        <fullName evidence="2">Uncharacterized protein</fullName>
    </submittedName>
</protein>
<evidence type="ECO:0000313" key="2">
    <source>
        <dbReference type="WBParaSite" id="PDA_v2.g22283.t1"/>
    </source>
</evidence>
<sequence>MIVNRRPMPFHELYMDIRKNPNLKNLPYIPRNISKQFTNSSQIDAGNKTYNLMIDNLDLINISTHKIKYDFKESEEFSSICKCCTKCGVETNEKAIKQLFATDLTMILELENGKKKEYPKGKWRSNVNARLCSACLNSLKDIILSDEFKTLQTKTIAVLPGKRENSISTNVLTLTNIESPEKRSFNVLSNIPFYPIQLNQYYNTAMDETTYTNSNEIVPYSNIELADEIERLPSINQIYSNNRYNTNLQEQSRTFEIEDCNLSNMNWDFNSCVSTIPGSNNESVEESNESNYFVQAPPVNFLSRRS</sequence>
<dbReference type="WBParaSite" id="PDA_v2.g22283.t1">
    <property type="protein sequence ID" value="PDA_v2.g22283.t1"/>
    <property type="gene ID" value="PDA_v2.g22283"/>
</dbReference>